<proteinExistence type="predicted"/>
<dbReference type="InterPro" id="IPR011959">
    <property type="entry name" value="CHP02270"/>
</dbReference>
<evidence type="ECO:0008006" key="3">
    <source>
        <dbReference type="Google" id="ProtNLM"/>
    </source>
</evidence>
<gene>
    <name evidence="1" type="ORF">CRENPOLYSF2_1030003</name>
</gene>
<dbReference type="Proteomes" id="UP000195442">
    <property type="component" value="Unassembled WGS sequence"/>
</dbReference>
<reference evidence="2" key="1">
    <citation type="submission" date="2017-02" db="EMBL/GenBank/DDBJ databases">
        <authorList>
            <person name="Daims H."/>
        </authorList>
    </citation>
    <scope>NUCLEOTIDE SEQUENCE [LARGE SCALE GENOMIC DNA]</scope>
</reference>
<dbReference type="NCBIfam" id="TIGR02270">
    <property type="entry name" value="TIGR02270 family protein"/>
    <property type="match status" value="1"/>
</dbReference>
<dbReference type="SUPFAM" id="SSF48371">
    <property type="entry name" value="ARM repeat"/>
    <property type="match status" value="1"/>
</dbReference>
<sequence>MATIPSLVIPHIIDQHAEEAAFLWLLRSRAIHAPHYSLKDLAKLDNRVEAHIDGLRIAGDYGWDVSIANLEAAKEAGEAFVAGILALEGNHIERINAVYQIVETTPALVNGLVSAFGWVEPPLLQGKVNGLLVSQSPLWRRVGIAVCAIHRVNPGKFLEQAIIDADVELRTRALRAAGELVRVDLKPIILDQVNDSNPTISFWAAWTAVLLGDRGRALQSLQNHVLQASGFTIKALHIVCRVLEPQQVRELLKVLVTSDTKLREAIIGIGVSGDPLYMPWLIKQMAIPELAKVAGEAFSFISGVDIAYDGLEGEMPANFTAGPTEEPDDENVAMEPDEDLPCPNSALMERWWQQNQQHFKANNRYLLGKSIDTVQCQAVLKTGKQRQRQAAALELALMQATAPLFETRAIGKNQQRLL</sequence>
<dbReference type="OrthoDB" id="8089803at2"/>
<dbReference type="AlphaFoldDB" id="A0A1R4GYN8"/>
<dbReference type="InterPro" id="IPR016024">
    <property type="entry name" value="ARM-type_fold"/>
</dbReference>
<organism evidence="1 2">
    <name type="scientific">Crenothrix polyspora</name>
    <dbReference type="NCBI Taxonomy" id="360316"/>
    <lineage>
        <taxon>Bacteria</taxon>
        <taxon>Pseudomonadati</taxon>
        <taxon>Pseudomonadota</taxon>
        <taxon>Gammaproteobacteria</taxon>
        <taxon>Methylococcales</taxon>
        <taxon>Crenotrichaceae</taxon>
        <taxon>Crenothrix</taxon>
    </lineage>
</organism>
<accession>A0A1R4GYN8</accession>
<keyword evidence="2" id="KW-1185">Reference proteome</keyword>
<dbReference type="RefSeq" id="WP_087145481.1">
    <property type="nucleotide sequence ID" value="NZ_FUKJ01000006.1"/>
</dbReference>
<protein>
    <recommendedName>
        <fullName evidence="3">TIGR02270 family protein</fullName>
    </recommendedName>
</protein>
<name>A0A1R4GYN8_9GAMM</name>
<evidence type="ECO:0000313" key="2">
    <source>
        <dbReference type="Proteomes" id="UP000195442"/>
    </source>
</evidence>
<dbReference type="EMBL" id="FUKJ01000006">
    <property type="protein sequence ID" value="SJM89117.1"/>
    <property type="molecule type" value="Genomic_DNA"/>
</dbReference>
<evidence type="ECO:0000313" key="1">
    <source>
        <dbReference type="EMBL" id="SJM89117.1"/>
    </source>
</evidence>
<dbReference type="Gene3D" id="1.25.10.10">
    <property type="entry name" value="Leucine-rich Repeat Variant"/>
    <property type="match status" value="1"/>
</dbReference>
<dbReference type="InterPro" id="IPR011989">
    <property type="entry name" value="ARM-like"/>
</dbReference>